<evidence type="ECO:0000313" key="1">
    <source>
        <dbReference type="EMBL" id="KAI3363039.1"/>
    </source>
</evidence>
<organism evidence="1 2">
    <name type="scientific">Scortum barcoo</name>
    <name type="common">barcoo grunter</name>
    <dbReference type="NCBI Taxonomy" id="214431"/>
    <lineage>
        <taxon>Eukaryota</taxon>
        <taxon>Metazoa</taxon>
        <taxon>Chordata</taxon>
        <taxon>Craniata</taxon>
        <taxon>Vertebrata</taxon>
        <taxon>Euteleostomi</taxon>
        <taxon>Actinopterygii</taxon>
        <taxon>Neopterygii</taxon>
        <taxon>Teleostei</taxon>
        <taxon>Neoteleostei</taxon>
        <taxon>Acanthomorphata</taxon>
        <taxon>Eupercaria</taxon>
        <taxon>Centrarchiformes</taxon>
        <taxon>Terapontoidei</taxon>
        <taxon>Terapontidae</taxon>
        <taxon>Scortum</taxon>
    </lineage>
</organism>
<gene>
    <name evidence="1" type="ORF">L3Q82_011698</name>
</gene>
<sequence>MPTLPNLNSLGKLCSSSRSHNVDRVRVKRKGSVKRMSIIEDGHVAEVLYLIPKQYMEQIPYLNPNDYYLSERLNDVATVSVSEITKQQQQPPGCCNEEAADTTEGLREGAGGDEGGGAGGGVGRGSGRGGGGGEGWEENRQSGGKPHAVAVFLGGELSQFGSLCRMCPQMNTILNTKKPKPPPKSSVTKTAPTTPSGDHDDSSTLRYNRDAYVSSLAVAHAQDTHHHSSEKPLIQCYKCGEPCKGEVLRVQNKHFHLKCFTCKVCGCDLAQGGFFMKNGEYLCTLDYQRMHGTRCNGCGDFVEGEVVTALGKTYHPACFVCTICKRPFPAGDRVTFNGKDCLCQYCVEPMSPGPKDILGSSNCAGCGRDIKNGQALLALDRQWHLGCFKCKACSKVLTGEYISKDGAPYCEKDYQIHFGVQCEACHQFITGKVLEAGDKHYHPSCARCSRCNQMFTEGEEMYLQGSTVWHPGCKNTTRTEERHRERAKVDNEILDYRDLAAIPKVKAIYDIERPDLITYEPLYTTSLDEREERRESVGELHTARRERSPLPDDKGSFDRRERILQRSTSQGSIGSPVYNRHGYTPTLSRSPQHFHRPEALTGMQKLCSSLCSNSVGSRNSDSRPTSPFRHHFLPHSQGTDPPSGRSSPLPLRPDSRPVTPPLSQTPKHFHLPDQGSNIYRKPPIYKQHVLGLCTAPVGSEGRRRSREEEEEEALKRKQLQEEHLSKIQSGLGKLILKEEMEKEQIRERHARSLSAQRYDSKQTNCDADPTSPTKTNSLPGYGRNGLHRPQSTDFTQYNSYGDMCGGGRGESSCQNHIKDGRAALARMDRGVSMPNMLEPKATCSFDLFTDECLLLKVYPYEMLMITSRGRAKLPRDVDRTRLEETLEKHQECLKKQREAVKYRLKKLAARQSEITKKSSVIRESIIRKYQEIQAILDEDLRITLSHLEMEERAAVSALDSLMESNCCLIQEIEQDLARLTVALEQTDTEPDTMSFFSYPGQQDMETVDRVVDVLNKTDPSSVSLDEVKADQILTLTNNMLLLISSQTPIIKKLFKSYSSEVCLDPETAHPKLIISPQGDSATYTDTWQQLPDIPGRFDTTLNVISLQGFSFGRHYWEIDVTGKTYWELGVTYPTIPRKGTSEDCWLGRGCGSWCVEYFDGEYTAWHGGVPHQLPFTKRLCRIGVLCSFPAGLVTFLEADNMMPLFCFCAGTFSDCLHLALCPGHDHSGTNAKPIVICNAPSPTSDHRSLASRKSFYYSENLPTKPEICQLLTGDDDDDDDQNSDWILDLQDPQGECIPNPCLNNGVCEKKGKRKFKCDCPKPYKGRKCEKGPKLCRRGVCGRGECVLTSTPPYYGCKCKEPFQPPNCRHVSLCEPNPCRNGGKCIRDGNDFDCECPPGFRGRFCHVGPNDCYVDNGESYRGNVSETDDGFECLYWNSHFILEKGADPFNSFEDKDGLGPHNFCRNPDGEGMPWCFYRIGRRLLWDYCDVIKCPKPTGVVPTEIVAPLPDPTAPKPVPPKPEPTAAVKPTTKIPTTEKPSQRPQTTTGSIGVVLPTTAAPLRQFSTCGVPQPKKSITRIFGGLKVPPGGIPWQVSLHVRPKNSKNAFSHTCGGVLIKSCWVLTAGHCIEDNKDMQVVMGGLSLDPREATSQTIEVVKTIRHENYRETPQAVYNDIGLLRLKGTEGFCANETQFVKTACLPDVQLPDGVECTISGWGATEQSEYGSNHLLQANVLLISQEKCSERIVYGPVLDNTMFCAGYLQGGVDSCQGDSGGPLTCQTNNTHVVYGLVSWGDQCGRKNKPGVYTRVTHFLNWIRSNTQAA</sequence>
<evidence type="ECO:0000313" key="2">
    <source>
        <dbReference type="Proteomes" id="UP000831701"/>
    </source>
</evidence>
<proteinExistence type="predicted"/>
<accession>A0ACB8W5W5</accession>
<dbReference type="EMBL" id="CM041544">
    <property type="protein sequence ID" value="KAI3363039.1"/>
    <property type="molecule type" value="Genomic_DNA"/>
</dbReference>
<dbReference type="Proteomes" id="UP000831701">
    <property type="component" value="Chromosome 14"/>
</dbReference>
<comment type="caution">
    <text evidence="1">The sequence shown here is derived from an EMBL/GenBank/DDBJ whole genome shotgun (WGS) entry which is preliminary data.</text>
</comment>
<reference evidence="1" key="1">
    <citation type="submission" date="2022-04" db="EMBL/GenBank/DDBJ databases">
        <title>Jade perch genome.</title>
        <authorList>
            <person name="Chao B."/>
        </authorList>
    </citation>
    <scope>NUCLEOTIDE SEQUENCE</scope>
    <source>
        <strain evidence="1">CB-2022</strain>
    </source>
</reference>
<name>A0ACB8W5W5_9TELE</name>
<keyword evidence="2" id="KW-1185">Reference proteome</keyword>
<protein>
    <submittedName>
        <fullName evidence="1">Uncharacterized protein</fullName>
    </submittedName>
</protein>